<protein>
    <submittedName>
        <fullName evidence="5">Regulatory protein LacI</fullName>
    </submittedName>
</protein>
<dbReference type="EMBL" id="AZRA01000032">
    <property type="protein sequence ID" value="KDB53065.1"/>
    <property type="molecule type" value="Genomic_DNA"/>
</dbReference>
<dbReference type="CDD" id="cd01392">
    <property type="entry name" value="HTH_LacI"/>
    <property type="match status" value="1"/>
</dbReference>
<name>A0A059KNZ7_9BURK</name>
<evidence type="ECO:0000313" key="5">
    <source>
        <dbReference type="EMBL" id="KDB53065.1"/>
    </source>
</evidence>
<dbReference type="SUPFAM" id="SSF53822">
    <property type="entry name" value="Periplasmic binding protein-like I"/>
    <property type="match status" value="1"/>
</dbReference>
<dbReference type="STRING" id="34103.SAMN05421778_102232"/>
<dbReference type="Gene3D" id="1.10.260.40">
    <property type="entry name" value="lambda repressor-like DNA-binding domains"/>
    <property type="match status" value="1"/>
</dbReference>
<dbReference type="PROSITE" id="PS00356">
    <property type="entry name" value="HTH_LACI_1"/>
    <property type="match status" value="1"/>
</dbReference>
<organism evidence="5 6">
    <name type="scientific">Sphaerotilus natans subsp. natans DSM 6575</name>
    <dbReference type="NCBI Taxonomy" id="1286631"/>
    <lineage>
        <taxon>Bacteria</taxon>
        <taxon>Pseudomonadati</taxon>
        <taxon>Pseudomonadota</taxon>
        <taxon>Betaproteobacteria</taxon>
        <taxon>Burkholderiales</taxon>
        <taxon>Sphaerotilaceae</taxon>
        <taxon>Sphaerotilus</taxon>
    </lineage>
</organism>
<dbReference type="CDD" id="cd06307">
    <property type="entry name" value="PBP1_sugar_binding"/>
    <property type="match status" value="1"/>
</dbReference>
<evidence type="ECO:0000256" key="1">
    <source>
        <dbReference type="ARBA" id="ARBA00023015"/>
    </source>
</evidence>
<keyword evidence="1" id="KW-0805">Transcription regulation</keyword>
<proteinExistence type="predicted"/>
<feature type="domain" description="HTH lacI-type" evidence="4">
    <location>
        <begin position="5"/>
        <end position="59"/>
    </location>
</feature>
<gene>
    <name evidence="5" type="ORF">X805_14270</name>
</gene>
<dbReference type="Proteomes" id="UP000026714">
    <property type="component" value="Unassembled WGS sequence"/>
</dbReference>
<dbReference type="AlphaFoldDB" id="A0A059KNZ7"/>
<evidence type="ECO:0000313" key="6">
    <source>
        <dbReference type="Proteomes" id="UP000026714"/>
    </source>
</evidence>
<dbReference type="GO" id="GO:0000976">
    <property type="term" value="F:transcription cis-regulatory region binding"/>
    <property type="evidence" value="ECO:0007669"/>
    <property type="project" value="TreeGrafter"/>
</dbReference>
<dbReference type="InterPro" id="IPR010982">
    <property type="entry name" value="Lambda_DNA-bd_dom_sf"/>
</dbReference>
<keyword evidence="2" id="KW-0238">DNA-binding</keyword>
<comment type="caution">
    <text evidence="5">The sequence shown here is derived from an EMBL/GenBank/DDBJ whole genome shotgun (WGS) entry which is preliminary data.</text>
</comment>
<dbReference type="PANTHER" id="PTHR30146:SF152">
    <property type="entry name" value="TRANSCRIPTIONAL REGULATORY PROTEIN"/>
    <property type="match status" value="1"/>
</dbReference>
<evidence type="ECO:0000259" key="4">
    <source>
        <dbReference type="PROSITE" id="PS50932"/>
    </source>
</evidence>
<accession>A0A059KNZ7</accession>
<dbReference type="InterPro" id="IPR025997">
    <property type="entry name" value="SBP_2_dom"/>
</dbReference>
<dbReference type="eggNOG" id="COG1879">
    <property type="taxonomic scope" value="Bacteria"/>
</dbReference>
<dbReference type="InterPro" id="IPR000843">
    <property type="entry name" value="HTH_LacI"/>
</dbReference>
<reference evidence="5 6" key="1">
    <citation type="journal article" date="2014" name="FEMS Microbiol. Ecol.">
        <title>Sphaerotilus natans encrusted with nanoball-shaped Fe(III) oxide minerals formed by nitrate-reducing mixotrophic Fe(II) oxidation.</title>
        <authorList>
            <person name="Park S."/>
            <person name="Kim D.H."/>
            <person name="Lee J.H."/>
            <person name="Hur H.G."/>
        </authorList>
    </citation>
    <scope>NUCLEOTIDE SEQUENCE [LARGE SCALE GENOMIC DNA]</scope>
    <source>
        <strain evidence="5 6">DSM 6575</strain>
    </source>
</reference>
<dbReference type="Pfam" id="PF00356">
    <property type="entry name" value="LacI"/>
    <property type="match status" value="1"/>
</dbReference>
<dbReference type="RefSeq" id="WP_037479901.1">
    <property type="nucleotide sequence ID" value="NZ_AZRA01000032.1"/>
</dbReference>
<dbReference type="SMART" id="SM00354">
    <property type="entry name" value="HTH_LACI"/>
    <property type="match status" value="1"/>
</dbReference>
<keyword evidence="6" id="KW-1185">Reference proteome</keyword>
<keyword evidence="3" id="KW-0804">Transcription</keyword>
<dbReference type="Pfam" id="PF13407">
    <property type="entry name" value="Peripla_BP_4"/>
    <property type="match status" value="1"/>
</dbReference>
<dbReference type="PANTHER" id="PTHR30146">
    <property type="entry name" value="LACI-RELATED TRANSCRIPTIONAL REPRESSOR"/>
    <property type="match status" value="1"/>
</dbReference>
<sequence>MTHVVSLKEIALQAGVSLATVDRVLHGRPGTRTVTRDRVLQARAELERQRQQLARRGRRFLIDLVMEAPLRFSRLVRTALDGAMQRAQPAVFRAREHLAETWPHGALAERLDALGRCGSQGVLLKGPDTAAVREAVAGLQARGIPVLALVTDLPGSACSAYVGLDNRAAGRTAAWLMAPWLRVAGGEVLLSSSGPRFRGEIERIEAFVEALGLQAPRSRVHLLDDGQGLHAPTVAGVRRLLVAHDRVSAVYSVGGANAAILEAFDWAGRVCGAFVGHDLDEDNRALLRQQRLSAVLHHDLDHDLDTACRLLMQAHGVMPRDRAALRSGVEVITPFNLPPDLRR</sequence>
<dbReference type="Gene3D" id="3.40.50.2300">
    <property type="match status" value="2"/>
</dbReference>
<evidence type="ECO:0000256" key="3">
    <source>
        <dbReference type="ARBA" id="ARBA00023163"/>
    </source>
</evidence>
<evidence type="ECO:0000256" key="2">
    <source>
        <dbReference type="ARBA" id="ARBA00023125"/>
    </source>
</evidence>
<dbReference type="InterPro" id="IPR028082">
    <property type="entry name" value="Peripla_BP_I"/>
</dbReference>
<dbReference type="PROSITE" id="PS50932">
    <property type="entry name" value="HTH_LACI_2"/>
    <property type="match status" value="1"/>
</dbReference>
<dbReference type="GO" id="GO:0003700">
    <property type="term" value="F:DNA-binding transcription factor activity"/>
    <property type="evidence" value="ECO:0007669"/>
    <property type="project" value="TreeGrafter"/>
</dbReference>
<dbReference type="SUPFAM" id="SSF47413">
    <property type="entry name" value="lambda repressor-like DNA-binding domains"/>
    <property type="match status" value="1"/>
</dbReference>